<dbReference type="EMBL" id="CM017872">
    <property type="protein sequence ID" value="KAG1328082.1"/>
    <property type="molecule type" value="Genomic_DNA"/>
</dbReference>
<keyword evidence="4 12" id="KW-0863">Zinc-finger</keyword>
<dbReference type="SMART" id="SM00401">
    <property type="entry name" value="ZnF_GATA"/>
    <property type="match status" value="1"/>
</dbReference>
<keyword evidence="8" id="KW-0010">Activator</keyword>
<keyword evidence="3" id="KW-0479">Metal-binding</keyword>
<name>A0A8K0HWR9_COCNU</name>
<keyword evidence="16" id="KW-1185">Reference proteome</keyword>
<dbReference type="CDD" id="cd00202">
    <property type="entry name" value="ZnF_GATA"/>
    <property type="match status" value="1"/>
</dbReference>
<feature type="compositionally biased region" description="Low complexity" evidence="13">
    <location>
        <begin position="157"/>
        <end position="167"/>
    </location>
</feature>
<dbReference type="InterPro" id="IPR000679">
    <property type="entry name" value="Znf_GATA"/>
</dbReference>
<dbReference type="PROSITE" id="PS00344">
    <property type="entry name" value="GATA_ZN_FINGER_1"/>
    <property type="match status" value="1"/>
</dbReference>
<evidence type="ECO:0000256" key="10">
    <source>
        <dbReference type="ARBA" id="ARBA00023242"/>
    </source>
</evidence>
<dbReference type="SUPFAM" id="SSF57716">
    <property type="entry name" value="Glucocorticoid receptor-like (DNA-binding domain)"/>
    <property type="match status" value="1"/>
</dbReference>
<comment type="similarity">
    <text evidence="2">Belongs to the type IV zinc-finger family. Class A subfamily.</text>
</comment>
<evidence type="ECO:0000256" key="7">
    <source>
        <dbReference type="ARBA" id="ARBA00023125"/>
    </source>
</evidence>
<dbReference type="InterPro" id="IPR013088">
    <property type="entry name" value="Znf_NHR/GATA"/>
</dbReference>
<dbReference type="PANTHER" id="PTHR45658">
    <property type="entry name" value="GATA TRANSCRIPTION FACTOR"/>
    <property type="match status" value="1"/>
</dbReference>
<dbReference type="GO" id="GO:0030154">
    <property type="term" value="P:cell differentiation"/>
    <property type="evidence" value="ECO:0007669"/>
    <property type="project" value="TreeGrafter"/>
</dbReference>
<evidence type="ECO:0000256" key="5">
    <source>
        <dbReference type="ARBA" id="ARBA00022833"/>
    </source>
</evidence>
<evidence type="ECO:0000259" key="14">
    <source>
        <dbReference type="PROSITE" id="PS50114"/>
    </source>
</evidence>
<evidence type="ECO:0000256" key="8">
    <source>
        <dbReference type="ARBA" id="ARBA00023159"/>
    </source>
</evidence>
<evidence type="ECO:0000256" key="11">
    <source>
        <dbReference type="ARBA" id="ARBA00055020"/>
    </source>
</evidence>
<dbReference type="GO" id="GO:0005634">
    <property type="term" value="C:nucleus"/>
    <property type="evidence" value="ECO:0007669"/>
    <property type="project" value="UniProtKB-SubCell"/>
</dbReference>
<comment type="function">
    <text evidence="11">Transcriptional activator that specifically binds 5'-GATA-3' or 5'-GAT-3' motifs within gene promoters. May be involved in the regulation of some light-responsive genes.</text>
</comment>
<keyword evidence="6" id="KW-0805">Transcription regulation</keyword>
<dbReference type="GO" id="GO:0006355">
    <property type="term" value="P:regulation of DNA-templated transcription"/>
    <property type="evidence" value="ECO:0007669"/>
    <property type="project" value="InterPro"/>
</dbReference>
<dbReference type="AlphaFoldDB" id="A0A8K0HWR9"/>
<evidence type="ECO:0000256" key="6">
    <source>
        <dbReference type="ARBA" id="ARBA00023015"/>
    </source>
</evidence>
<keyword evidence="9" id="KW-0804">Transcription</keyword>
<evidence type="ECO:0000256" key="4">
    <source>
        <dbReference type="ARBA" id="ARBA00022771"/>
    </source>
</evidence>
<dbReference type="Pfam" id="PF00320">
    <property type="entry name" value="GATA"/>
    <property type="match status" value="1"/>
</dbReference>
<evidence type="ECO:0000256" key="1">
    <source>
        <dbReference type="ARBA" id="ARBA00004123"/>
    </source>
</evidence>
<dbReference type="GO" id="GO:0043565">
    <property type="term" value="F:sequence-specific DNA binding"/>
    <property type="evidence" value="ECO:0007669"/>
    <property type="project" value="InterPro"/>
</dbReference>
<reference evidence="15" key="1">
    <citation type="journal article" date="2017" name="Gigascience">
        <title>The genome draft of coconut (Cocos nucifera).</title>
        <authorList>
            <person name="Xiao Y."/>
            <person name="Xu P."/>
            <person name="Fan H."/>
            <person name="Baudouin L."/>
            <person name="Xia W."/>
            <person name="Bocs S."/>
            <person name="Xu J."/>
            <person name="Li Q."/>
            <person name="Guo A."/>
            <person name="Zhou L."/>
            <person name="Li J."/>
            <person name="Wu Y."/>
            <person name="Ma Z."/>
            <person name="Armero A."/>
            <person name="Issali A.E."/>
            <person name="Liu N."/>
            <person name="Peng M."/>
            <person name="Yang Y."/>
        </authorList>
    </citation>
    <scope>NUCLEOTIDE SEQUENCE</scope>
    <source>
        <tissue evidence="15">Spear leaf of Hainan Tall coconut</tissue>
    </source>
</reference>
<protein>
    <submittedName>
        <fullName evidence="15">GATA transcription factor 2</fullName>
    </submittedName>
</protein>
<organism evidence="15 16">
    <name type="scientific">Cocos nucifera</name>
    <name type="common">Coconut palm</name>
    <dbReference type="NCBI Taxonomy" id="13894"/>
    <lineage>
        <taxon>Eukaryota</taxon>
        <taxon>Viridiplantae</taxon>
        <taxon>Streptophyta</taxon>
        <taxon>Embryophyta</taxon>
        <taxon>Tracheophyta</taxon>
        <taxon>Spermatophyta</taxon>
        <taxon>Magnoliopsida</taxon>
        <taxon>Liliopsida</taxon>
        <taxon>Arecaceae</taxon>
        <taxon>Arecoideae</taxon>
        <taxon>Cocoseae</taxon>
        <taxon>Attaleinae</taxon>
        <taxon>Cocos</taxon>
    </lineage>
</organism>
<feature type="region of interest" description="Disordered" evidence="13">
    <location>
        <begin position="156"/>
        <end position="193"/>
    </location>
</feature>
<reference evidence="15" key="2">
    <citation type="submission" date="2019-07" db="EMBL/GenBank/DDBJ databases">
        <authorList>
            <person name="Yang Y."/>
            <person name="Bocs S."/>
            <person name="Baudouin L."/>
        </authorList>
    </citation>
    <scope>NUCLEOTIDE SEQUENCE</scope>
    <source>
        <tissue evidence="15">Spear leaf of Hainan Tall coconut</tissue>
    </source>
</reference>
<dbReference type="InterPro" id="IPR051140">
    <property type="entry name" value="GATA_TF"/>
</dbReference>
<comment type="subcellular location">
    <subcellularLocation>
        <location evidence="1">Nucleus</location>
    </subcellularLocation>
</comment>
<keyword evidence="10" id="KW-0539">Nucleus</keyword>
<dbReference type="OrthoDB" id="2162994at2759"/>
<evidence type="ECO:0000256" key="2">
    <source>
        <dbReference type="ARBA" id="ARBA00005694"/>
    </source>
</evidence>
<dbReference type="PANTHER" id="PTHR45658:SF18">
    <property type="entry name" value="PROTEIN GAT2"/>
    <property type="match status" value="1"/>
</dbReference>
<dbReference type="FunFam" id="3.30.50.10:FF:000025">
    <property type="entry name" value="GATA transcription factor"/>
    <property type="match status" value="1"/>
</dbReference>
<feature type="domain" description="GATA-type" evidence="14">
    <location>
        <begin position="111"/>
        <end position="147"/>
    </location>
</feature>
<evidence type="ECO:0000256" key="13">
    <source>
        <dbReference type="SAM" id="MobiDB-lite"/>
    </source>
</evidence>
<dbReference type="Gene3D" id="3.30.50.10">
    <property type="entry name" value="Erythroid Transcription Factor GATA-1, subunit A"/>
    <property type="match status" value="1"/>
</dbReference>
<dbReference type="GO" id="GO:0008270">
    <property type="term" value="F:zinc ion binding"/>
    <property type="evidence" value="ECO:0007669"/>
    <property type="project" value="UniProtKB-KW"/>
</dbReference>
<accession>A0A8K0HWR9</accession>
<gene>
    <name evidence="15" type="ORF">COCNU_01G020160</name>
</gene>
<comment type="caution">
    <text evidence="15">The sequence shown here is derived from an EMBL/GenBank/DDBJ whole genome shotgun (WGS) entry which is preliminary data.</text>
</comment>
<feature type="compositionally biased region" description="Basic residues" evidence="13">
    <location>
        <begin position="171"/>
        <end position="183"/>
    </location>
</feature>
<feature type="compositionally biased region" description="Basic and acidic residues" evidence="13">
    <location>
        <begin position="184"/>
        <end position="193"/>
    </location>
</feature>
<sequence length="193" mass="21660">MPIVHPYLSSPCFKHEDILEDGEEEVVDDNELCKPNDPEKKEWFQDLLDNLLDFLPLSDGGDAEESTNIDALADWKVPKKRRTGQVRRGAWSLDSPERLLYDHLLWDGGDFSMLKKCTHCITMDTPQWRNGPAGPGTLCNACGIRYKSGRLLPEYRPASSPASGSSGYANSHKKVLKIRKNKKSRGDGEDVLC</sequence>
<evidence type="ECO:0000313" key="15">
    <source>
        <dbReference type="EMBL" id="KAG1328082.1"/>
    </source>
</evidence>
<proteinExistence type="inferred from homology"/>
<keyword evidence="5" id="KW-0862">Zinc</keyword>
<evidence type="ECO:0000313" key="16">
    <source>
        <dbReference type="Proteomes" id="UP000797356"/>
    </source>
</evidence>
<keyword evidence="7" id="KW-0238">DNA-binding</keyword>
<evidence type="ECO:0000256" key="3">
    <source>
        <dbReference type="ARBA" id="ARBA00022723"/>
    </source>
</evidence>
<dbReference type="Proteomes" id="UP000797356">
    <property type="component" value="Chromosome 1"/>
</dbReference>
<dbReference type="PROSITE" id="PS50114">
    <property type="entry name" value="GATA_ZN_FINGER_2"/>
    <property type="match status" value="1"/>
</dbReference>
<evidence type="ECO:0000256" key="9">
    <source>
        <dbReference type="ARBA" id="ARBA00023163"/>
    </source>
</evidence>
<evidence type="ECO:0000256" key="12">
    <source>
        <dbReference type="PROSITE-ProRule" id="PRU00094"/>
    </source>
</evidence>